<reference evidence="6 7" key="1">
    <citation type="submission" date="2023-08" db="EMBL/GenBank/DDBJ databases">
        <title>Pseudoalteromonas haloplanktis LL1 genome.</title>
        <authorList>
            <person name="Wu S."/>
        </authorList>
    </citation>
    <scope>NUCLEOTIDE SEQUENCE [LARGE SCALE GENOMIC DNA]</scope>
    <source>
        <strain evidence="6 7">LL1</strain>
    </source>
</reference>
<evidence type="ECO:0000259" key="5">
    <source>
        <dbReference type="PROSITE" id="PS50931"/>
    </source>
</evidence>
<comment type="similarity">
    <text evidence="1">Belongs to the LysR transcriptional regulatory family.</text>
</comment>
<sequence>MQLSIEQLEAFICAVEEGSFSAAARRLGKAQSSISGLISNLEIDAGFNVFDRTSRSPKLTKQGLAIYNDIRSVMNSHKNLSIRIAHIADGIETELTLAYDELALPKTAILKVLEQFSNTFTTTSLLLIAAPHKGAFKLIDNGLADIAVALSQEDYPEQVAFRGIGHAHYYTVVAPSHPLSQLDTVSTHDLALHRHIRITDSETGFRHFDSELSTQCWYVNDASMLIEMVESGFGWAQLPASAIKSALQDGDLVRLNTLHQTVTFPHCIDMLWQHQSSSGPALQWLLNALTQAGQSTTNLTL</sequence>
<proteinExistence type="inferred from homology"/>
<dbReference type="EMBL" id="JAVIFY010000001">
    <property type="protein sequence ID" value="MDQ9090208.1"/>
    <property type="molecule type" value="Genomic_DNA"/>
</dbReference>
<comment type="caution">
    <text evidence="6">The sequence shown here is derived from an EMBL/GenBank/DDBJ whole genome shotgun (WGS) entry which is preliminary data.</text>
</comment>
<evidence type="ECO:0000313" key="7">
    <source>
        <dbReference type="Proteomes" id="UP001226574"/>
    </source>
</evidence>
<dbReference type="SUPFAM" id="SSF46785">
    <property type="entry name" value="Winged helix' DNA-binding domain"/>
    <property type="match status" value="1"/>
</dbReference>
<dbReference type="SUPFAM" id="SSF53850">
    <property type="entry name" value="Periplasmic binding protein-like II"/>
    <property type="match status" value="1"/>
</dbReference>
<accession>A0ABU1B715</accession>
<dbReference type="RefSeq" id="WP_309038181.1">
    <property type="nucleotide sequence ID" value="NZ_JAVIFY010000001.1"/>
</dbReference>
<dbReference type="Pfam" id="PF03466">
    <property type="entry name" value="LysR_substrate"/>
    <property type="match status" value="1"/>
</dbReference>
<dbReference type="Proteomes" id="UP001226574">
    <property type="component" value="Unassembled WGS sequence"/>
</dbReference>
<dbReference type="InterPro" id="IPR005119">
    <property type="entry name" value="LysR_subst-bd"/>
</dbReference>
<name>A0ABU1B715_PSEHA</name>
<evidence type="ECO:0000313" key="6">
    <source>
        <dbReference type="EMBL" id="MDQ9090208.1"/>
    </source>
</evidence>
<evidence type="ECO:0000256" key="3">
    <source>
        <dbReference type="ARBA" id="ARBA00023125"/>
    </source>
</evidence>
<gene>
    <name evidence="6" type="ORF">RC083_01235</name>
</gene>
<dbReference type="InterPro" id="IPR036388">
    <property type="entry name" value="WH-like_DNA-bd_sf"/>
</dbReference>
<evidence type="ECO:0000256" key="4">
    <source>
        <dbReference type="ARBA" id="ARBA00023163"/>
    </source>
</evidence>
<dbReference type="InterPro" id="IPR000847">
    <property type="entry name" value="LysR_HTH_N"/>
</dbReference>
<keyword evidence="2" id="KW-0805">Transcription regulation</keyword>
<keyword evidence="4" id="KW-0804">Transcription</keyword>
<evidence type="ECO:0000256" key="1">
    <source>
        <dbReference type="ARBA" id="ARBA00009437"/>
    </source>
</evidence>
<protein>
    <submittedName>
        <fullName evidence="6">LysR family transcriptional regulator</fullName>
    </submittedName>
</protein>
<organism evidence="6 7">
    <name type="scientific">Pseudoalteromonas haloplanktis</name>
    <name type="common">Alteromonas haloplanktis</name>
    <dbReference type="NCBI Taxonomy" id="228"/>
    <lineage>
        <taxon>Bacteria</taxon>
        <taxon>Pseudomonadati</taxon>
        <taxon>Pseudomonadota</taxon>
        <taxon>Gammaproteobacteria</taxon>
        <taxon>Alteromonadales</taxon>
        <taxon>Pseudoalteromonadaceae</taxon>
        <taxon>Pseudoalteromonas</taxon>
    </lineage>
</organism>
<evidence type="ECO:0000256" key="2">
    <source>
        <dbReference type="ARBA" id="ARBA00023015"/>
    </source>
</evidence>
<dbReference type="Pfam" id="PF00126">
    <property type="entry name" value="HTH_1"/>
    <property type="match status" value="1"/>
</dbReference>
<dbReference type="PROSITE" id="PS50931">
    <property type="entry name" value="HTH_LYSR"/>
    <property type="match status" value="1"/>
</dbReference>
<dbReference type="Gene3D" id="1.10.10.10">
    <property type="entry name" value="Winged helix-like DNA-binding domain superfamily/Winged helix DNA-binding domain"/>
    <property type="match status" value="1"/>
</dbReference>
<dbReference type="InterPro" id="IPR036390">
    <property type="entry name" value="WH_DNA-bd_sf"/>
</dbReference>
<keyword evidence="7" id="KW-1185">Reference proteome</keyword>
<dbReference type="PANTHER" id="PTHR30126">
    <property type="entry name" value="HTH-TYPE TRANSCRIPTIONAL REGULATOR"/>
    <property type="match status" value="1"/>
</dbReference>
<keyword evidence="3" id="KW-0238">DNA-binding</keyword>
<dbReference type="PANTHER" id="PTHR30126:SF91">
    <property type="entry name" value="LYSR FAMILY TRANSCRIPTIONAL REGULATOR"/>
    <property type="match status" value="1"/>
</dbReference>
<dbReference type="Gene3D" id="3.40.190.290">
    <property type="match status" value="1"/>
</dbReference>
<feature type="domain" description="HTH lysR-type" evidence="5">
    <location>
        <begin position="3"/>
        <end position="60"/>
    </location>
</feature>